<dbReference type="EMBL" id="MN739942">
    <property type="protein sequence ID" value="QHT78899.1"/>
    <property type="molecule type" value="Genomic_DNA"/>
</dbReference>
<dbReference type="InterPro" id="IPR036514">
    <property type="entry name" value="SGNH_hydro_sf"/>
</dbReference>
<dbReference type="AlphaFoldDB" id="A0A6C0HEH3"/>
<evidence type="ECO:0008006" key="2">
    <source>
        <dbReference type="Google" id="ProtNLM"/>
    </source>
</evidence>
<dbReference type="SUPFAM" id="SSF52266">
    <property type="entry name" value="SGNH hydrolase"/>
    <property type="match status" value="1"/>
</dbReference>
<dbReference type="Gene3D" id="3.40.50.1110">
    <property type="entry name" value="SGNH hydrolase"/>
    <property type="match status" value="1"/>
</dbReference>
<organism evidence="1">
    <name type="scientific">viral metagenome</name>
    <dbReference type="NCBI Taxonomy" id="1070528"/>
    <lineage>
        <taxon>unclassified sequences</taxon>
        <taxon>metagenomes</taxon>
        <taxon>organismal metagenomes</taxon>
    </lineage>
</organism>
<accession>A0A6C0HEH3</accession>
<protein>
    <recommendedName>
        <fullName evidence="2">SGNH hydrolase-type esterase domain-containing protein</fullName>
    </recommendedName>
</protein>
<name>A0A6C0HEH3_9ZZZZ</name>
<evidence type="ECO:0000313" key="1">
    <source>
        <dbReference type="EMBL" id="QHT78899.1"/>
    </source>
</evidence>
<reference evidence="1" key="1">
    <citation type="journal article" date="2020" name="Nature">
        <title>Giant virus diversity and host interactions through global metagenomics.</title>
        <authorList>
            <person name="Schulz F."/>
            <person name="Roux S."/>
            <person name="Paez-Espino D."/>
            <person name="Jungbluth S."/>
            <person name="Walsh D.A."/>
            <person name="Denef V.J."/>
            <person name="McMahon K.D."/>
            <person name="Konstantinidis K.T."/>
            <person name="Eloe-Fadrosh E.A."/>
            <person name="Kyrpides N.C."/>
            <person name="Woyke T."/>
        </authorList>
    </citation>
    <scope>NUCLEOTIDE SEQUENCE</scope>
    <source>
        <strain evidence="1">GVMAG-M-3300023179-97</strain>
    </source>
</reference>
<sequence>MNENIGFFGASVTQQNDGYTKYLSRSMDTKYICFAYGGNHLNDAGIIFIDDVLKENLEYCFIDFFSTGYIQTDSNTINYLDTIVYKFSQTKCKIIFLFFPRSDHEQRTSFYNFVKEYLESKQLYYIDINDSVKYSNNLCRDTVHTTHYGSQTYAQIIYEKFKKDKSSITLPPLENLKKTKYCEPIQVLEVNKIFHKNITLEGCALILGFFLTIGPKSGIVSINSTKYTIWDSFCHYERTHINLRDIEIHGKLVIELLQDDPDYSTCRRKYNFSNIRKELNILRIYYIGNSLYLDT</sequence>
<proteinExistence type="predicted"/>